<name>A0ABW1AYJ3_9RHOO</name>
<dbReference type="EMBL" id="JBHSOG010000105">
    <property type="protein sequence ID" value="MFC5772129.1"/>
    <property type="molecule type" value="Genomic_DNA"/>
</dbReference>
<gene>
    <name evidence="2" type="primary">tsaB</name>
    <name evidence="2" type="ORF">ACFPTN_22335</name>
</gene>
<protein>
    <submittedName>
        <fullName evidence="2">tRNA (Adenosine(37)-N6)-threonylcarbamoyltransferase complex dimerization subunit type 1 TsaB</fullName>
        <ecNumber evidence="2">2.3.1.234</ecNumber>
    </submittedName>
</protein>
<dbReference type="Gene3D" id="3.30.420.40">
    <property type="match status" value="2"/>
</dbReference>
<organism evidence="2 3">
    <name type="scientific">Thauera sinica</name>
    <dbReference type="NCBI Taxonomy" id="2665146"/>
    <lineage>
        <taxon>Bacteria</taxon>
        <taxon>Pseudomonadati</taxon>
        <taxon>Pseudomonadota</taxon>
        <taxon>Betaproteobacteria</taxon>
        <taxon>Rhodocyclales</taxon>
        <taxon>Zoogloeaceae</taxon>
        <taxon>Thauera</taxon>
    </lineage>
</organism>
<reference evidence="3" key="1">
    <citation type="journal article" date="2019" name="Int. J. Syst. Evol. Microbiol.">
        <title>The Global Catalogue of Microorganisms (GCM) 10K type strain sequencing project: providing services to taxonomists for standard genome sequencing and annotation.</title>
        <authorList>
            <consortium name="The Broad Institute Genomics Platform"/>
            <consortium name="The Broad Institute Genome Sequencing Center for Infectious Disease"/>
            <person name="Wu L."/>
            <person name="Ma J."/>
        </authorList>
    </citation>
    <scope>NUCLEOTIDE SEQUENCE [LARGE SCALE GENOMIC DNA]</scope>
    <source>
        <strain evidence="3">SHR3</strain>
    </source>
</reference>
<dbReference type="SUPFAM" id="SSF53067">
    <property type="entry name" value="Actin-like ATPase domain"/>
    <property type="match status" value="2"/>
</dbReference>
<comment type="caution">
    <text evidence="2">The sequence shown here is derived from an EMBL/GenBank/DDBJ whole genome shotgun (WGS) entry which is preliminary data.</text>
</comment>
<dbReference type="NCBIfam" id="TIGR03725">
    <property type="entry name" value="T6A_YeaZ"/>
    <property type="match status" value="1"/>
</dbReference>
<dbReference type="Pfam" id="PF00814">
    <property type="entry name" value="TsaD"/>
    <property type="match status" value="1"/>
</dbReference>
<keyword evidence="2" id="KW-0012">Acyltransferase</keyword>
<dbReference type="CDD" id="cd24032">
    <property type="entry name" value="ASKHA_NBD_TsaB"/>
    <property type="match status" value="1"/>
</dbReference>
<evidence type="ECO:0000259" key="1">
    <source>
        <dbReference type="Pfam" id="PF00814"/>
    </source>
</evidence>
<dbReference type="PANTHER" id="PTHR11735">
    <property type="entry name" value="TRNA N6-ADENOSINE THREONYLCARBAMOYLTRANSFERASE"/>
    <property type="match status" value="1"/>
</dbReference>
<dbReference type="InterPro" id="IPR000905">
    <property type="entry name" value="Gcp-like_dom"/>
</dbReference>
<dbReference type="InterPro" id="IPR043129">
    <property type="entry name" value="ATPase_NBD"/>
</dbReference>
<keyword evidence="3" id="KW-1185">Reference proteome</keyword>
<dbReference type="EC" id="2.3.1.234" evidence="2"/>
<dbReference type="RefSeq" id="WP_096447757.1">
    <property type="nucleotide sequence ID" value="NZ_JBHSOG010000105.1"/>
</dbReference>
<evidence type="ECO:0000313" key="3">
    <source>
        <dbReference type="Proteomes" id="UP001595974"/>
    </source>
</evidence>
<keyword evidence="2" id="KW-0808">Transferase</keyword>
<dbReference type="PANTHER" id="PTHR11735:SF11">
    <property type="entry name" value="TRNA THREONYLCARBAMOYLADENOSINE BIOSYNTHESIS PROTEIN TSAB"/>
    <property type="match status" value="1"/>
</dbReference>
<evidence type="ECO:0000313" key="2">
    <source>
        <dbReference type="EMBL" id="MFC5772129.1"/>
    </source>
</evidence>
<proteinExistence type="predicted"/>
<dbReference type="Proteomes" id="UP001595974">
    <property type="component" value="Unassembled WGS sequence"/>
</dbReference>
<dbReference type="GO" id="GO:0061711">
    <property type="term" value="F:tRNA N(6)-L-threonylcarbamoyladenine synthase activity"/>
    <property type="evidence" value="ECO:0007669"/>
    <property type="project" value="UniProtKB-EC"/>
</dbReference>
<sequence>MNILAIETSCETGSIALLSEGRILESELDGVAAHSEGVLPAIDWLLGEAGLAVSRLDAVAFGSGPGAFTGLRLACGVAQGLALGGGVGMVAICSLEALAAQHAEDRIVAATDARLGEIYCCAYVRDADGVLQAVGEPSCGRPDTLPLPPGEWFGAGSAFAVHAEALRARLAGRLSGCAPDAIPRARQVALLAARRVARGESIAPQYAAPLYVRDKIALTTAERLAGGGRA</sequence>
<feature type="domain" description="Gcp-like" evidence="1">
    <location>
        <begin position="33"/>
        <end position="217"/>
    </location>
</feature>
<accession>A0ABW1AYJ3</accession>
<dbReference type="InterPro" id="IPR022496">
    <property type="entry name" value="T6A_TsaB"/>
</dbReference>